<feature type="compositionally biased region" description="Low complexity" evidence="2">
    <location>
        <begin position="260"/>
        <end position="270"/>
    </location>
</feature>
<dbReference type="Proteomes" id="UP001331761">
    <property type="component" value="Unassembled WGS sequence"/>
</dbReference>
<evidence type="ECO:0000256" key="1">
    <source>
        <dbReference type="SAM" id="Coils"/>
    </source>
</evidence>
<dbReference type="GO" id="GO:0000281">
    <property type="term" value="P:mitotic cytokinesis"/>
    <property type="evidence" value="ECO:0007669"/>
    <property type="project" value="TreeGrafter"/>
</dbReference>
<dbReference type="SMART" id="SM00233">
    <property type="entry name" value="PH"/>
    <property type="match status" value="1"/>
</dbReference>
<feature type="compositionally biased region" description="Basic and acidic residues" evidence="2">
    <location>
        <begin position="907"/>
        <end position="916"/>
    </location>
</feature>
<dbReference type="InterPro" id="IPR051364">
    <property type="entry name" value="Cytokinesis/Rho-signaling"/>
</dbReference>
<evidence type="ECO:0000313" key="4">
    <source>
        <dbReference type="EMBL" id="KAK5966074.1"/>
    </source>
</evidence>
<feature type="region of interest" description="Disordered" evidence="2">
    <location>
        <begin position="1076"/>
        <end position="1110"/>
    </location>
</feature>
<feature type="compositionally biased region" description="Basic and acidic residues" evidence="2">
    <location>
        <begin position="702"/>
        <end position="715"/>
    </location>
</feature>
<dbReference type="InterPro" id="IPR037840">
    <property type="entry name" value="PH_Anillin"/>
</dbReference>
<dbReference type="Pfam" id="PF00169">
    <property type="entry name" value="PH"/>
    <property type="match status" value="1"/>
</dbReference>
<dbReference type="Gene3D" id="2.30.29.30">
    <property type="entry name" value="Pleckstrin-homology domain (PH domain)/Phosphotyrosine-binding domain (PTB)"/>
    <property type="match status" value="1"/>
</dbReference>
<name>A0AAN8I9R1_TRICO</name>
<feature type="region of interest" description="Disordered" evidence="2">
    <location>
        <begin position="702"/>
        <end position="749"/>
    </location>
</feature>
<dbReference type="GO" id="GO:0005826">
    <property type="term" value="C:actomyosin contractile ring"/>
    <property type="evidence" value="ECO:0007669"/>
    <property type="project" value="TreeGrafter"/>
</dbReference>
<feature type="region of interest" description="Disordered" evidence="2">
    <location>
        <begin position="820"/>
        <end position="891"/>
    </location>
</feature>
<protein>
    <recommendedName>
        <fullName evidence="3">PH domain-containing protein</fullName>
    </recommendedName>
</protein>
<dbReference type="GO" id="GO:0000915">
    <property type="term" value="P:actomyosin contractile ring assembly"/>
    <property type="evidence" value="ECO:0007669"/>
    <property type="project" value="TreeGrafter"/>
</dbReference>
<proteinExistence type="predicted"/>
<dbReference type="EMBL" id="WIXE01023923">
    <property type="protein sequence ID" value="KAK5966074.1"/>
    <property type="molecule type" value="Genomic_DNA"/>
</dbReference>
<dbReference type="Pfam" id="PF08174">
    <property type="entry name" value="Anillin"/>
    <property type="match status" value="1"/>
</dbReference>
<feature type="region of interest" description="Disordered" evidence="2">
    <location>
        <begin position="248"/>
        <end position="273"/>
    </location>
</feature>
<dbReference type="SUPFAM" id="SSF50729">
    <property type="entry name" value="PH domain-like"/>
    <property type="match status" value="1"/>
</dbReference>
<evidence type="ECO:0000259" key="3">
    <source>
        <dbReference type="PROSITE" id="PS50003"/>
    </source>
</evidence>
<gene>
    <name evidence="4" type="ORF">GCK32_004377</name>
</gene>
<dbReference type="PANTHER" id="PTHR21538:SF23">
    <property type="entry name" value="ANILLIN"/>
    <property type="match status" value="1"/>
</dbReference>
<feature type="region of interest" description="Disordered" evidence="2">
    <location>
        <begin position="1315"/>
        <end position="1339"/>
    </location>
</feature>
<dbReference type="InterPro" id="IPR012966">
    <property type="entry name" value="AHD"/>
</dbReference>
<dbReference type="PANTHER" id="PTHR21538">
    <property type="entry name" value="ANILLIN/RHOTEKIN RTKN"/>
    <property type="match status" value="1"/>
</dbReference>
<feature type="compositionally biased region" description="Basic and acidic residues" evidence="2">
    <location>
        <begin position="722"/>
        <end position="732"/>
    </location>
</feature>
<dbReference type="InterPro" id="IPR011993">
    <property type="entry name" value="PH-like_dom_sf"/>
</dbReference>
<comment type="caution">
    <text evidence="4">The sequence shown here is derived from an EMBL/GenBank/DDBJ whole genome shotgun (WGS) entry which is preliminary data.</text>
</comment>
<feature type="domain" description="PH" evidence="3">
    <location>
        <begin position="1662"/>
        <end position="1776"/>
    </location>
</feature>
<dbReference type="GO" id="GO:0031106">
    <property type="term" value="P:septin ring organization"/>
    <property type="evidence" value="ECO:0007669"/>
    <property type="project" value="TreeGrafter"/>
</dbReference>
<feature type="region of interest" description="Disordered" evidence="2">
    <location>
        <begin position="771"/>
        <end position="795"/>
    </location>
</feature>
<feature type="compositionally biased region" description="Basic and acidic residues" evidence="2">
    <location>
        <begin position="862"/>
        <end position="875"/>
    </location>
</feature>
<feature type="region of interest" description="Disordered" evidence="2">
    <location>
        <begin position="291"/>
        <end position="378"/>
    </location>
</feature>
<feature type="region of interest" description="Disordered" evidence="2">
    <location>
        <begin position="907"/>
        <end position="950"/>
    </location>
</feature>
<reference evidence="4 5" key="1">
    <citation type="submission" date="2019-10" db="EMBL/GenBank/DDBJ databases">
        <title>Assembly and Annotation for the nematode Trichostrongylus colubriformis.</title>
        <authorList>
            <person name="Martin J."/>
        </authorList>
    </citation>
    <scope>NUCLEOTIDE SEQUENCE [LARGE SCALE GENOMIC DNA]</scope>
    <source>
        <strain evidence="4">G859</strain>
        <tissue evidence="4">Whole worm</tissue>
    </source>
</reference>
<keyword evidence="5" id="KW-1185">Reference proteome</keyword>
<evidence type="ECO:0000256" key="2">
    <source>
        <dbReference type="SAM" id="MobiDB-lite"/>
    </source>
</evidence>
<evidence type="ECO:0000313" key="5">
    <source>
        <dbReference type="Proteomes" id="UP001331761"/>
    </source>
</evidence>
<organism evidence="4 5">
    <name type="scientific">Trichostrongylus colubriformis</name>
    <name type="common">Black scour worm</name>
    <dbReference type="NCBI Taxonomy" id="6319"/>
    <lineage>
        <taxon>Eukaryota</taxon>
        <taxon>Metazoa</taxon>
        <taxon>Ecdysozoa</taxon>
        <taxon>Nematoda</taxon>
        <taxon>Chromadorea</taxon>
        <taxon>Rhabditida</taxon>
        <taxon>Rhabditina</taxon>
        <taxon>Rhabditomorpha</taxon>
        <taxon>Strongyloidea</taxon>
        <taxon>Trichostrongylidae</taxon>
        <taxon>Trichostrongylus</taxon>
    </lineage>
</organism>
<dbReference type="PROSITE" id="PS50003">
    <property type="entry name" value="PH_DOMAIN"/>
    <property type="match status" value="1"/>
</dbReference>
<feature type="coiled-coil region" evidence="1">
    <location>
        <begin position="1401"/>
        <end position="1428"/>
    </location>
</feature>
<dbReference type="InterPro" id="IPR001849">
    <property type="entry name" value="PH_domain"/>
</dbReference>
<accession>A0AAN8I9R1</accession>
<sequence>MTRSAVNICPSYPRTVQQVYSSQQNLLTDYVTKKVEPLSSLKDFANRKVHAAKRMSTHSIADEVEPATARICSKDSLHAGDAISSHQPLSASRQSMRMSTHSIVDEVDPATAQMCSSNANLRSSDRMSTHSIVDEVDPATAQMCSSNANLRSSDVHIPLNASRQSMRMSTHGIDRNPGITHCELGQGAAECLSQTSVHTCAAVEGGTSSAENSELIRHNNNEIGPQMFHTDLGSEVAVEKALGAPTPAVRNSLQEVPLPSTRSRASSQSSVHGFESGTGGLWYHFPNFQRSRSSSPNNNKADHVLGSGVFSRMKSQKTSKDSLVKGTHRSRSSSRTRQNEVHFSSIPQLHSHPDDRFGSDLSGGEPFRSTVEHERTPHAVKTGSRLLVVDTDDASAQPLSHKASLDMDTQLLTVPVQNAAEPNIKLDSGPPSRTPSLRSLDINPSGDVPPALVVTNALTPKRAPLDFHDERDYTDYTTPAGLNRTYFSRPSYQRRRIKEPELSEIGIQTGETIRLRQGMSFDQEPSGVVEGGMRERLVPFGQAAVSTPFERFANNSFEKRGHPAPAVLNAMLQQRQNQAAPNIIHNPSRCESVTVCGSEVPVRSGEKPPYQMVNTDERRKRSFTDTQHHPYETRTHQEWTSSTRSQWEKGKLDENFNEVRNDGWLDARTQFHVESQSTVPDGVQPVENIQYGTLPERVYEKNERSQKINIDEENSRQLPRSQMHENLRKNHDPSYGMQGEHHNKPNPSNVISRETVEQLRQSVVAESRVLSTPKKRTCEGENELPPPIDIKDLSVTDAMPRGSTAAEDALYSTPLRGTRISVNKKSPMPLWSPSSRGWERRKPSNGEGDSTPYKWQVSQIDTQKENKEPDVRSNESRTSNRGSTVRRHVPRGRIRDLARLYDDLTREAERESEVLRGKSLPPPKHRSKYFRTRSLPRPQEPSSRGDAAQPVRQQLPTEHMHKDPCQKYVLIPHTSTRGDIVESHMLATGQPHFQPSRGNSCSDPVAPHGISRFATEWSKPKEDHNELIEAGSGHDEASTESRIDLRRTSTPLGSHFPGQGDLDNAFGRIPAIHSPESSLTRDTRRVENAPNGNYGNVKMPPITDPRDQRVADSDVPREPVEHQYMKPVVMKAAPPPQRLSVIHPNNGQHGYYVQRGQSDQQPYRTSANVTSKGEPIYAKVHRVSAKQNHPSISQQGSCCPESVSTVMNGRGFENMEAEKVNGEIDRMFEFVEEHDGLSTLGRETETESMSGVVRHGNYGTVQGDAVGHLPELPPVPPQPPTLHSGLNCSNSKSEQPLKYSISGYRNMQRTQRMTRLSSDAPPRFSPLTAPTPGIGVSTYKSREGTIGEKISTISRYSRPNTQPFALATSTPVNSPVGTGFSQEPLEVPNLDDSFVSTITTASHLNDAHEEYKRQIAKLNHQIRVQEEQIEMTLKVLALARKKQKSMQELSAQRTLLLARERLELLRCEVNRISALAAVRNPPPPVSRDLRGTMTISNITVHLNRSFCQRQYDHDASYALLILLKCGAEVEATGPISLLAQQPVRIRQLTFAEHVQFSNLPVDFNVVVEVYAMKLPTSKQMEQSCATNIANKCRNLLNPAVTRPGRSAYRSDPNASEFVRCGYIILNRDTVGVNKFYLDEAEYPLEGIIEVYTRCTTLPPAIEVDNRGFLTMYQMVSDMASWERYWAVLRRGMVYFWRYPDDESLEKRPVAFMDLSKCTNEEVVACSLEQCPRENSFSIDMLVSTTPSMMEKKRVLLSADSNELLHAWLQALNETLSVLRG</sequence>
<keyword evidence="1" id="KW-0175">Coiled coil</keyword>
<dbReference type="CDD" id="cd01263">
    <property type="entry name" value="PH_anillin"/>
    <property type="match status" value="1"/>
</dbReference>